<comment type="subcellular location">
    <subcellularLocation>
        <location evidence="1">Cell outer membrane</location>
    </subcellularLocation>
</comment>
<feature type="domain" description="Outer membrane protein beta-barrel" evidence="4">
    <location>
        <begin position="11"/>
        <end position="224"/>
    </location>
</feature>
<dbReference type="InterPro" id="IPR011250">
    <property type="entry name" value="OMP/PagP_B-barrel"/>
</dbReference>
<gene>
    <name evidence="5" type="ORF">HGR_12852</name>
</gene>
<evidence type="ECO:0000256" key="1">
    <source>
        <dbReference type="ARBA" id="ARBA00004442"/>
    </source>
</evidence>
<feature type="chain" id="PRO_5003296983" evidence="3">
    <location>
        <begin position="26"/>
        <end position="224"/>
    </location>
</feature>
<dbReference type="EMBL" id="AEGR01000080">
    <property type="protein sequence ID" value="EGI76149.1"/>
    <property type="molecule type" value="Genomic_DNA"/>
</dbReference>
<dbReference type="AlphaFoldDB" id="F3KVT3"/>
<sequence length="224" mass="24536">MLMSRAISTLLIAFGALACSASAHAEFEFRFYTGIQGASDSQVKGDDSDGAGKFNFNAGWRGDSLSRKPPYYGLALTWWREDDWGVSLDFTHAKVYADDKTLRKSGFEVLEFSDGLNLLMLNALHRFPQLMPGYAPYVGAGAGLAIPHVEVQTRDGSRETFEYQLAGPAVQLIGGISYAMSAKWLAFTDFRVSYSQNSTRLEGGGELKTNIVTQALNVGVGYRF</sequence>
<dbReference type="PROSITE" id="PS51257">
    <property type="entry name" value="PROKAR_LIPOPROTEIN"/>
    <property type="match status" value="1"/>
</dbReference>
<proteinExistence type="predicted"/>
<comment type="caution">
    <text evidence="5">The sequence shown here is derived from an EMBL/GenBank/DDBJ whole genome shotgun (WGS) entry which is preliminary data.</text>
</comment>
<dbReference type="Pfam" id="PF13505">
    <property type="entry name" value="OMP_b-brl"/>
    <property type="match status" value="1"/>
</dbReference>
<dbReference type="Proteomes" id="UP000016368">
    <property type="component" value="Unassembled WGS sequence"/>
</dbReference>
<keyword evidence="6" id="KW-1185">Reference proteome</keyword>
<dbReference type="eggNOG" id="COG3637">
    <property type="taxonomic scope" value="Bacteria"/>
</dbReference>
<accession>F3KVT3</accession>
<dbReference type="Gene3D" id="2.40.160.20">
    <property type="match status" value="1"/>
</dbReference>
<dbReference type="GO" id="GO:0009279">
    <property type="term" value="C:cell outer membrane"/>
    <property type="evidence" value="ECO:0007669"/>
    <property type="project" value="UniProtKB-SubCell"/>
</dbReference>
<protein>
    <submittedName>
        <fullName evidence="5">Lipid A oxidase</fullName>
    </submittedName>
</protein>
<evidence type="ECO:0000259" key="4">
    <source>
        <dbReference type="Pfam" id="PF13505"/>
    </source>
</evidence>
<dbReference type="SUPFAM" id="SSF56925">
    <property type="entry name" value="OMPA-like"/>
    <property type="match status" value="1"/>
</dbReference>
<keyword evidence="2 3" id="KW-0732">Signal</keyword>
<evidence type="ECO:0000313" key="5">
    <source>
        <dbReference type="EMBL" id="EGI76149.1"/>
    </source>
</evidence>
<evidence type="ECO:0000256" key="2">
    <source>
        <dbReference type="ARBA" id="ARBA00022729"/>
    </source>
</evidence>
<reference evidence="5 6" key="1">
    <citation type="journal article" date="2011" name="EMBO J.">
        <title>Structural diversity of bacterial flagellar motors.</title>
        <authorList>
            <person name="Chen S."/>
            <person name="Beeby M."/>
            <person name="Murphy G.E."/>
            <person name="Leadbetter J.R."/>
            <person name="Hendrixson D.R."/>
            <person name="Briegel A."/>
            <person name="Li Z."/>
            <person name="Shi J."/>
            <person name="Tocheva E.I."/>
            <person name="Muller A."/>
            <person name="Dobro M.J."/>
            <person name="Jensen G.J."/>
        </authorList>
    </citation>
    <scope>NUCLEOTIDE SEQUENCE [LARGE SCALE GENOMIC DNA]</scope>
    <source>
        <strain evidence="5 6">ATCC 19624</strain>
    </source>
</reference>
<name>F3KVT3_9BURK</name>
<dbReference type="RefSeq" id="WP_006298658.1">
    <property type="nucleotide sequence ID" value="NZ_AEGR01000080.1"/>
</dbReference>
<feature type="signal peptide" evidence="3">
    <location>
        <begin position="1"/>
        <end position="25"/>
    </location>
</feature>
<evidence type="ECO:0000313" key="6">
    <source>
        <dbReference type="Proteomes" id="UP000016368"/>
    </source>
</evidence>
<evidence type="ECO:0000256" key="3">
    <source>
        <dbReference type="SAM" id="SignalP"/>
    </source>
</evidence>
<dbReference type="InterPro" id="IPR027385">
    <property type="entry name" value="Beta-barrel_OMP"/>
</dbReference>
<dbReference type="STRING" id="887062.HGR_12852"/>
<organism evidence="5 6">
    <name type="scientific">Hylemonella gracilis ATCC 19624</name>
    <dbReference type="NCBI Taxonomy" id="887062"/>
    <lineage>
        <taxon>Bacteria</taxon>
        <taxon>Pseudomonadati</taxon>
        <taxon>Pseudomonadota</taxon>
        <taxon>Betaproteobacteria</taxon>
        <taxon>Burkholderiales</taxon>
        <taxon>Comamonadaceae</taxon>
        <taxon>Hylemonella</taxon>
    </lineage>
</organism>